<gene>
    <name evidence="8" type="ORF">SAMN04488529_11858</name>
</gene>
<dbReference type="InterPro" id="IPR004838">
    <property type="entry name" value="NHTrfase_class1_PyrdxlP-BS"/>
</dbReference>
<dbReference type="Gene3D" id="3.90.1150.10">
    <property type="entry name" value="Aspartate Aminotransferase, domain 1"/>
    <property type="match status" value="1"/>
</dbReference>
<dbReference type="InterPro" id="IPR015424">
    <property type="entry name" value="PyrdxlP-dep_Trfase"/>
</dbReference>
<dbReference type="InterPro" id="IPR015421">
    <property type="entry name" value="PyrdxlP-dep_Trfase_major"/>
</dbReference>
<dbReference type="PANTHER" id="PTHR46383:SF1">
    <property type="entry name" value="ASPARTATE AMINOTRANSFERASE"/>
    <property type="match status" value="1"/>
</dbReference>
<keyword evidence="9" id="KW-1185">Reference proteome</keyword>
<dbReference type="PANTHER" id="PTHR46383">
    <property type="entry name" value="ASPARTATE AMINOTRANSFERASE"/>
    <property type="match status" value="1"/>
</dbReference>
<evidence type="ECO:0000256" key="3">
    <source>
        <dbReference type="ARBA" id="ARBA00022576"/>
    </source>
</evidence>
<evidence type="ECO:0000256" key="4">
    <source>
        <dbReference type="ARBA" id="ARBA00022679"/>
    </source>
</evidence>
<evidence type="ECO:0000256" key="2">
    <source>
        <dbReference type="ARBA" id="ARBA00007441"/>
    </source>
</evidence>
<evidence type="ECO:0000256" key="6">
    <source>
        <dbReference type="RuleBase" id="RU000481"/>
    </source>
</evidence>
<keyword evidence="4 6" id="KW-0808">Transferase</keyword>
<sequence length="399" mass="44514">MIFSKKSEKVLPSITLEVTSGAKQMKKDGADTIILGAGEPDFNTPENIRNIAIKAINDGLTKYTPASGIDELKLAVAKKFKRDNDLIYSNSQIIISTGAKQCLWNVFETILNPGDEVIIPKPYWVSYPELIRLVDGVPVFAFGDEENDFKYTRPILEDVISSKTKAILINTPNNPTGAVYGKDELAMIADFARTHDLMIISDEIYEKFNYENENEKYTSIANISSDSYNRTIIIQGVSKTYSMTGWRIGYAVGNEKIISLMASIQSHTTSNPNSIAQYAAVEALNGDQTSVKIMVNEFKNRRDYIVERINDTNILSCKKPKGAFYIMINISKMLGKVIDGHTINNSIDFSNILLEKVKVAVIPGDGFGVSNYVRISYATSMDNIKEGVKRIINFVKDYE</sequence>
<dbReference type="FunFam" id="3.40.640.10:FF:000033">
    <property type="entry name" value="Aspartate aminotransferase"/>
    <property type="match status" value="1"/>
</dbReference>
<keyword evidence="5" id="KW-0663">Pyridoxal phosphate</keyword>
<dbReference type="RefSeq" id="WP_089973088.1">
    <property type="nucleotide sequence ID" value="NZ_FNJM01000018.1"/>
</dbReference>
<dbReference type="InterPro" id="IPR004839">
    <property type="entry name" value="Aminotransferase_I/II_large"/>
</dbReference>
<dbReference type="OrthoDB" id="9802328at2"/>
<keyword evidence="3 6" id="KW-0032">Aminotransferase</keyword>
<comment type="similarity">
    <text evidence="2 6">Belongs to the class-I pyridoxal-phosphate-dependent aminotransferase family.</text>
</comment>
<dbReference type="GO" id="GO:0030170">
    <property type="term" value="F:pyridoxal phosphate binding"/>
    <property type="evidence" value="ECO:0007669"/>
    <property type="project" value="InterPro"/>
</dbReference>
<comment type="cofactor">
    <cofactor evidence="1 6">
        <name>pyridoxal 5'-phosphate</name>
        <dbReference type="ChEBI" id="CHEBI:597326"/>
    </cofactor>
</comment>
<reference evidence="8 9" key="1">
    <citation type="submission" date="2016-10" db="EMBL/GenBank/DDBJ databases">
        <authorList>
            <person name="de Groot N.N."/>
        </authorList>
    </citation>
    <scope>NUCLEOTIDE SEQUENCE [LARGE SCALE GENOMIC DNA]</scope>
    <source>
        <strain evidence="8 9">DSM 12272</strain>
    </source>
</reference>
<dbReference type="PROSITE" id="PS00105">
    <property type="entry name" value="AA_TRANSFER_CLASS_1"/>
    <property type="match status" value="1"/>
</dbReference>
<protein>
    <recommendedName>
        <fullName evidence="6">Aminotransferase</fullName>
        <ecNumber evidence="6">2.6.1.-</ecNumber>
    </recommendedName>
</protein>
<evidence type="ECO:0000313" key="9">
    <source>
        <dbReference type="Proteomes" id="UP000198597"/>
    </source>
</evidence>
<accession>A0A1H0VQ59</accession>
<dbReference type="STRING" id="94869.SAMN04488529_11858"/>
<feature type="domain" description="Aminotransferase class I/classII large" evidence="7">
    <location>
        <begin position="31"/>
        <end position="391"/>
    </location>
</feature>
<dbReference type="Pfam" id="PF00155">
    <property type="entry name" value="Aminotran_1_2"/>
    <property type="match status" value="1"/>
</dbReference>
<dbReference type="InterPro" id="IPR050596">
    <property type="entry name" value="AspAT/PAT-like"/>
</dbReference>
<organism evidence="8 9">
    <name type="scientific">Clostridium gasigenes</name>
    <dbReference type="NCBI Taxonomy" id="94869"/>
    <lineage>
        <taxon>Bacteria</taxon>
        <taxon>Bacillati</taxon>
        <taxon>Bacillota</taxon>
        <taxon>Clostridia</taxon>
        <taxon>Eubacteriales</taxon>
        <taxon>Clostridiaceae</taxon>
        <taxon>Clostridium</taxon>
    </lineage>
</organism>
<dbReference type="Proteomes" id="UP000198597">
    <property type="component" value="Unassembled WGS sequence"/>
</dbReference>
<evidence type="ECO:0000313" key="8">
    <source>
        <dbReference type="EMBL" id="SDP80732.1"/>
    </source>
</evidence>
<dbReference type="EMBL" id="FNJM01000018">
    <property type="protein sequence ID" value="SDP80732.1"/>
    <property type="molecule type" value="Genomic_DNA"/>
</dbReference>
<dbReference type="GO" id="GO:0006520">
    <property type="term" value="P:amino acid metabolic process"/>
    <property type="evidence" value="ECO:0007669"/>
    <property type="project" value="InterPro"/>
</dbReference>
<dbReference type="SUPFAM" id="SSF53383">
    <property type="entry name" value="PLP-dependent transferases"/>
    <property type="match status" value="1"/>
</dbReference>
<dbReference type="Gene3D" id="3.40.640.10">
    <property type="entry name" value="Type I PLP-dependent aspartate aminotransferase-like (Major domain)"/>
    <property type="match status" value="1"/>
</dbReference>
<evidence type="ECO:0000259" key="7">
    <source>
        <dbReference type="Pfam" id="PF00155"/>
    </source>
</evidence>
<dbReference type="CDD" id="cd00609">
    <property type="entry name" value="AAT_like"/>
    <property type="match status" value="1"/>
</dbReference>
<proteinExistence type="inferred from homology"/>
<dbReference type="EC" id="2.6.1.-" evidence="6"/>
<evidence type="ECO:0000256" key="1">
    <source>
        <dbReference type="ARBA" id="ARBA00001933"/>
    </source>
</evidence>
<evidence type="ECO:0000256" key="5">
    <source>
        <dbReference type="ARBA" id="ARBA00022898"/>
    </source>
</evidence>
<dbReference type="AlphaFoldDB" id="A0A1H0VQ59"/>
<name>A0A1H0VQ59_9CLOT</name>
<dbReference type="GO" id="GO:0008483">
    <property type="term" value="F:transaminase activity"/>
    <property type="evidence" value="ECO:0007669"/>
    <property type="project" value="UniProtKB-KW"/>
</dbReference>
<dbReference type="InterPro" id="IPR015422">
    <property type="entry name" value="PyrdxlP-dep_Trfase_small"/>
</dbReference>